<comment type="caution">
    <text evidence="2">The sequence shown here is derived from an EMBL/GenBank/DDBJ whole genome shotgun (WGS) entry which is preliminary data.</text>
</comment>
<feature type="transmembrane region" description="Helical" evidence="1">
    <location>
        <begin position="79"/>
        <end position="103"/>
    </location>
</feature>
<evidence type="ECO:0000313" key="2">
    <source>
        <dbReference type="EMBL" id="GAA2482066.1"/>
    </source>
</evidence>
<keyword evidence="1" id="KW-1133">Transmembrane helix</keyword>
<feature type="transmembrane region" description="Helical" evidence="1">
    <location>
        <begin position="491"/>
        <end position="512"/>
    </location>
</feature>
<evidence type="ECO:0000313" key="3">
    <source>
        <dbReference type="Proteomes" id="UP001499942"/>
    </source>
</evidence>
<feature type="transmembrane region" description="Helical" evidence="1">
    <location>
        <begin position="189"/>
        <end position="205"/>
    </location>
</feature>
<feature type="transmembrane region" description="Helical" evidence="1">
    <location>
        <begin position="388"/>
        <end position="411"/>
    </location>
</feature>
<sequence length="519" mass="52486">MSAFAGTGTLTRLALRRDRLMLPLWALVVGGMVASGAGSLEALYDTPAKRARLAASMTANSSMRSLYGPVFGDSTGALVAWRFATFAAVLAAVMSLVIVVRHTREEEETGRQEMLSAARVGRRAPLTAALLTALVANTAVTLIITAGLSGEGTAGAFALGLAVGGTGMVFATLTAIVAQLTESARLAKGLTAALLGLAFALRAAGDAGGSTAPTWASPIGWAQHVRAFAGERWWVPLLMAGAVAAQGAVAYALSARRDVGMSFLPARPGPASGRIASAGGLAWRLQRAGLLGWTAGFLVAGLVFGGMVEGASDLVGDNEQARRIFERMGGQAGLEDAFLSTMTGLFGMVAALYAVGSVLRLHGEETSQRAEPVLAGAVGRLRWAAGHLVIAFGGAAAPMVAAAAGLTLAYGRDGGPILGAALAQLPAVWVLGGLAVLLHGAFPGAAPAAWGVAGLCLALGWIGPALDLPGAVLNLSPYGHLPKLPGTEMGWAPLLVLTALAGALVAAGLAGLRRRDLLT</sequence>
<dbReference type="Proteomes" id="UP001499942">
    <property type="component" value="Unassembled WGS sequence"/>
</dbReference>
<accession>A0ABN3LDA4</accession>
<dbReference type="RefSeq" id="WP_344357036.1">
    <property type="nucleotide sequence ID" value="NZ_BAAASR010000005.1"/>
</dbReference>
<feature type="transmembrane region" description="Helical" evidence="1">
    <location>
        <begin position="450"/>
        <end position="471"/>
    </location>
</feature>
<feature type="transmembrane region" description="Helical" evidence="1">
    <location>
        <begin position="20"/>
        <end position="40"/>
    </location>
</feature>
<keyword evidence="3" id="KW-1185">Reference proteome</keyword>
<protein>
    <submittedName>
        <fullName evidence="2">ABC transporter membrane-spanning protein</fullName>
    </submittedName>
</protein>
<keyword evidence="1" id="KW-0472">Membrane</keyword>
<feature type="transmembrane region" description="Helical" evidence="1">
    <location>
        <begin position="417"/>
        <end position="438"/>
    </location>
</feature>
<dbReference type="EMBL" id="BAAASR010000005">
    <property type="protein sequence ID" value="GAA2482066.1"/>
    <property type="molecule type" value="Genomic_DNA"/>
</dbReference>
<keyword evidence="1" id="KW-0812">Transmembrane</keyword>
<feature type="transmembrane region" description="Helical" evidence="1">
    <location>
        <begin position="337"/>
        <end position="359"/>
    </location>
</feature>
<proteinExistence type="predicted"/>
<reference evidence="2 3" key="1">
    <citation type="journal article" date="2019" name="Int. J. Syst. Evol. Microbiol.">
        <title>The Global Catalogue of Microorganisms (GCM) 10K type strain sequencing project: providing services to taxonomists for standard genome sequencing and annotation.</title>
        <authorList>
            <consortium name="The Broad Institute Genomics Platform"/>
            <consortium name="The Broad Institute Genome Sequencing Center for Infectious Disease"/>
            <person name="Wu L."/>
            <person name="Ma J."/>
        </authorList>
    </citation>
    <scope>NUCLEOTIDE SEQUENCE [LARGE SCALE GENOMIC DNA]</scope>
    <source>
        <strain evidence="2 3">JCM 5062</strain>
    </source>
</reference>
<feature type="transmembrane region" description="Helical" evidence="1">
    <location>
        <begin position="233"/>
        <end position="253"/>
    </location>
</feature>
<feature type="transmembrane region" description="Helical" evidence="1">
    <location>
        <begin position="290"/>
        <end position="308"/>
    </location>
</feature>
<organism evidence="2 3">
    <name type="scientific">Streptomyces gobitricini</name>
    <dbReference type="NCBI Taxonomy" id="68211"/>
    <lineage>
        <taxon>Bacteria</taxon>
        <taxon>Bacillati</taxon>
        <taxon>Actinomycetota</taxon>
        <taxon>Actinomycetes</taxon>
        <taxon>Kitasatosporales</taxon>
        <taxon>Streptomycetaceae</taxon>
        <taxon>Streptomyces</taxon>
    </lineage>
</organism>
<feature type="transmembrane region" description="Helical" evidence="1">
    <location>
        <begin position="154"/>
        <end position="177"/>
    </location>
</feature>
<name>A0ABN3LDA4_9ACTN</name>
<evidence type="ECO:0000256" key="1">
    <source>
        <dbReference type="SAM" id="Phobius"/>
    </source>
</evidence>
<gene>
    <name evidence="2" type="ORF">GCM10010393_10830</name>
</gene>
<feature type="transmembrane region" description="Helical" evidence="1">
    <location>
        <begin position="124"/>
        <end position="148"/>
    </location>
</feature>